<evidence type="ECO:0000313" key="9">
    <source>
        <dbReference type="Proteomes" id="UP000828390"/>
    </source>
</evidence>
<keyword evidence="9" id="KW-1185">Reference proteome</keyword>
<comment type="caution">
    <text evidence="8">The sequence shown here is derived from an EMBL/GenBank/DDBJ whole genome shotgun (WGS) entry which is preliminary data.</text>
</comment>
<evidence type="ECO:0000256" key="1">
    <source>
        <dbReference type="ARBA" id="ARBA00004370"/>
    </source>
</evidence>
<evidence type="ECO:0000256" key="3">
    <source>
        <dbReference type="ARBA" id="ARBA00022989"/>
    </source>
</evidence>
<reference evidence="8" key="2">
    <citation type="submission" date="2020-11" db="EMBL/GenBank/DDBJ databases">
        <authorList>
            <person name="McCartney M.A."/>
            <person name="Auch B."/>
            <person name="Kono T."/>
            <person name="Mallez S."/>
            <person name="Becker A."/>
            <person name="Gohl D.M."/>
            <person name="Silverstein K.A.T."/>
            <person name="Koren S."/>
            <person name="Bechman K.B."/>
            <person name="Herman A."/>
            <person name="Abrahante J.E."/>
            <person name="Garbe J."/>
        </authorList>
    </citation>
    <scope>NUCLEOTIDE SEQUENCE</scope>
    <source>
        <strain evidence="8">Duluth1</strain>
        <tissue evidence="8">Whole animal</tissue>
    </source>
</reference>
<keyword evidence="4 6" id="KW-0472">Membrane</keyword>
<evidence type="ECO:0000256" key="2">
    <source>
        <dbReference type="ARBA" id="ARBA00022692"/>
    </source>
</evidence>
<gene>
    <name evidence="8" type="ORF">DPMN_191200</name>
</gene>
<sequence length="180" mass="20053">MDRVYMLLVVFSCLVSGVTGGQICDDTYSYCSFGCCSDYTYGFKREICCEHDVFESYNNIPVIVGATIGGVILLVVIVSVIVCVVCCMKKNRAQNGHVMAGQPAVYAGAYPMQTMNMQPGVNQWQQQSSTNMQHGFNQWQQIPSSNMQQGGNQWQPPQPPPYEPTASHNNKWQQPPAFQH</sequence>
<dbReference type="GO" id="GO:0016020">
    <property type="term" value="C:membrane"/>
    <property type="evidence" value="ECO:0007669"/>
    <property type="project" value="UniProtKB-SubCell"/>
</dbReference>
<feature type="transmembrane region" description="Helical" evidence="6">
    <location>
        <begin position="62"/>
        <end position="87"/>
    </location>
</feature>
<comment type="subcellular location">
    <subcellularLocation>
        <location evidence="1">Membrane</location>
    </subcellularLocation>
</comment>
<keyword evidence="2 6" id="KW-0812">Transmembrane</keyword>
<keyword evidence="3 6" id="KW-1133">Transmembrane helix</keyword>
<name>A0A9D3Y2T9_DREPO</name>
<protein>
    <submittedName>
        <fullName evidence="8">Uncharacterized protein</fullName>
    </submittedName>
</protein>
<evidence type="ECO:0000313" key="8">
    <source>
        <dbReference type="EMBL" id="KAH3690903.1"/>
    </source>
</evidence>
<keyword evidence="7" id="KW-0732">Signal</keyword>
<proteinExistence type="predicted"/>
<feature type="chain" id="PRO_5038498832" evidence="7">
    <location>
        <begin position="21"/>
        <end position="180"/>
    </location>
</feature>
<evidence type="ECO:0000256" key="4">
    <source>
        <dbReference type="ARBA" id="ARBA00023136"/>
    </source>
</evidence>
<reference evidence="8" key="1">
    <citation type="journal article" date="2019" name="bioRxiv">
        <title>The Genome of the Zebra Mussel, Dreissena polymorpha: A Resource for Invasive Species Research.</title>
        <authorList>
            <person name="McCartney M.A."/>
            <person name="Auch B."/>
            <person name="Kono T."/>
            <person name="Mallez S."/>
            <person name="Zhang Y."/>
            <person name="Obille A."/>
            <person name="Becker A."/>
            <person name="Abrahante J.E."/>
            <person name="Garbe J."/>
            <person name="Badalamenti J.P."/>
            <person name="Herman A."/>
            <person name="Mangelson H."/>
            <person name="Liachko I."/>
            <person name="Sullivan S."/>
            <person name="Sone E.D."/>
            <person name="Koren S."/>
            <person name="Silverstein K.A.T."/>
            <person name="Beckman K.B."/>
            <person name="Gohl D.M."/>
        </authorList>
    </citation>
    <scope>NUCLEOTIDE SEQUENCE</scope>
    <source>
        <strain evidence="8">Duluth1</strain>
        <tissue evidence="8">Whole animal</tissue>
    </source>
</reference>
<feature type="region of interest" description="Disordered" evidence="5">
    <location>
        <begin position="142"/>
        <end position="180"/>
    </location>
</feature>
<dbReference type="PANTHER" id="PTHR31395">
    <property type="entry name" value="SHISA"/>
    <property type="match status" value="1"/>
</dbReference>
<evidence type="ECO:0000256" key="5">
    <source>
        <dbReference type="SAM" id="MobiDB-lite"/>
    </source>
</evidence>
<dbReference type="AlphaFoldDB" id="A0A9D3Y2T9"/>
<feature type="signal peptide" evidence="7">
    <location>
        <begin position="1"/>
        <end position="20"/>
    </location>
</feature>
<evidence type="ECO:0000256" key="6">
    <source>
        <dbReference type="SAM" id="Phobius"/>
    </source>
</evidence>
<dbReference type="InterPro" id="IPR026910">
    <property type="entry name" value="Shisa"/>
</dbReference>
<organism evidence="8 9">
    <name type="scientific">Dreissena polymorpha</name>
    <name type="common">Zebra mussel</name>
    <name type="synonym">Mytilus polymorpha</name>
    <dbReference type="NCBI Taxonomy" id="45954"/>
    <lineage>
        <taxon>Eukaryota</taxon>
        <taxon>Metazoa</taxon>
        <taxon>Spiralia</taxon>
        <taxon>Lophotrochozoa</taxon>
        <taxon>Mollusca</taxon>
        <taxon>Bivalvia</taxon>
        <taxon>Autobranchia</taxon>
        <taxon>Heteroconchia</taxon>
        <taxon>Euheterodonta</taxon>
        <taxon>Imparidentia</taxon>
        <taxon>Neoheterodontei</taxon>
        <taxon>Myida</taxon>
        <taxon>Dreissenoidea</taxon>
        <taxon>Dreissenidae</taxon>
        <taxon>Dreissena</taxon>
    </lineage>
</organism>
<evidence type="ECO:0000256" key="7">
    <source>
        <dbReference type="SAM" id="SignalP"/>
    </source>
</evidence>
<accession>A0A9D3Y2T9</accession>
<dbReference type="Proteomes" id="UP000828390">
    <property type="component" value="Unassembled WGS sequence"/>
</dbReference>
<dbReference type="EMBL" id="JAIWYP010000050">
    <property type="protein sequence ID" value="KAH3690903.1"/>
    <property type="molecule type" value="Genomic_DNA"/>
</dbReference>
<dbReference type="PANTHER" id="PTHR31395:SF23">
    <property type="entry name" value="GEO05642P1"/>
    <property type="match status" value="1"/>
</dbReference>